<gene>
    <name evidence="2" type="ORF">C8034_v003265</name>
</gene>
<feature type="region of interest" description="Disordered" evidence="1">
    <location>
        <begin position="23"/>
        <end position="45"/>
    </location>
</feature>
<feature type="region of interest" description="Disordered" evidence="1">
    <location>
        <begin position="61"/>
        <end position="109"/>
    </location>
</feature>
<reference evidence="2 3" key="1">
    <citation type="submission" date="2018-11" db="EMBL/GenBank/DDBJ databases">
        <title>Genome sequence and assembly of Colletotrichum sidae.</title>
        <authorList>
            <person name="Gan P."/>
            <person name="Shirasu K."/>
        </authorList>
    </citation>
    <scope>NUCLEOTIDE SEQUENCE [LARGE SCALE GENOMIC DNA]</scope>
    <source>
        <strain evidence="2 3">CBS 518.97</strain>
    </source>
</reference>
<organism evidence="2 3">
    <name type="scientific">Colletotrichum sidae</name>
    <dbReference type="NCBI Taxonomy" id="1347389"/>
    <lineage>
        <taxon>Eukaryota</taxon>
        <taxon>Fungi</taxon>
        <taxon>Dikarya</taxon>
        <taxon>Ascomycota</taxon>
        <taxon>Pezizomycotina</taxon>
        <taxon>Sordariomycetes</taxon>
        <taxon>Hypocreomycetidae</taxon>
        <taxon>Glomerellales</taxon>
        <taxon>Glomerellaceae</taxon>
        <taxon>Colletotrichum</taxon>
        <taxon>Colletotrichum orbiculare species complex</taxon>
    </lineage>
</organism>
<dbReference type="EMBL" id="QAPF01000012">
    <property type="protein sequence ID" value="TEA21891.1"/>
    <property type="molecule type" value="Genomic_DNA"/>
</dbReference>
<proteinExistence type="predicted"/>
<dbReference type="AlphaFoldDB" id="A0A4R8TTD7"/>
<evidence type="ECO:0000313" key="2">
    <source>
        <dbReference type="EMBL" id="TEA21891.1"/>
    </source>
</evidence>
<dbReference type="Proteomes" id="UP000295604">
    <property type="component" value="Unassembled WGS sequence"/>
</dbReference>
<comment type="caution">
    <text evidence="2">The sequence shown here is derived from an EMBL/GenBank/DDBJ whole genome shotgun (WGS) entry which is preliminary data.</text>
</comment>
<name>A0A4R8TTD7_9PEZI</name>
<sequence>MARGKVGAQLIHRCLHDRAPVTVARGSSQERGDGTEGTRSWHGSAWTMDVGLDGLREHREVPRRPPWARSVGRADLRRMRQQGLRRQRQERVEQHKPAGALRRQFSLRP</sequence>
<keyword evidence="3" id="KW-1185">Reference proteome</keyword>
<accession>A0A4R8TTD7</accession>
<feature type="compositionally biased region" description="Basic and acidic residues" evidence="1">
    <location>
        <begin position="87"/>
        <end position="96"/>
    </location>
</feature>
<evidence type="ECO:0000313" key="3">
    <source>
        <dbReference type="Proteomes" id="UP000295604"/>
    </source>
</evidence>
<protein>
    <submittedName>
        <fullName evidence="2">Uncharacterized protein</fullName>
    </submittedName>
</protein>
<evidence type="ECO:0000256" key="1">
    <source>
        <dbReference type="SAM" id="MobiDB-lite"/>
    </source>
</evidence>